<dbReference type="OrthoDB" id="4001642at2759"/>
<dbReference type="PANTHER" id="PTHR36419">
    <property type="entry name" value="ARRESTIN FAMILY PROTEIN 1"/>
    <property type="match status" value="1"/>
</dbReference>
<reference evidence="3" key="1">
    <citation type="submission" date="2020-01" db="EMBL/GenBank/DDBJ databases">
        <authorList>
            <consortium name="DOE Joint Genome Institute"/>
            <person name="Haridas S."/>
            <person name="Albert R."/>
            <person name="Binder M."/>
            <person name="Bloem J."/>
            <person name="Labutti K."/>
            <person name="Salamov A."/>
            <person name="Andreopoulos B."/>
            <person name="Baker S.E."/>
            <person name="Barry K."/>
            <person name="Bills G."/>
            <person name="Bluhm B.H."/>
            <person name="Cannon C."/>
            <person name="Castanera R."/>
            <person name="Culley D.E."/>
            <person name="Daum C."/>
            <person name="Ezra D."/>
            <person name="Gonzalez J.B."/>
            <person name="Henrissat B."/>
            <person name="Kuo A."/>
            <person name="Liang C."/>
            <person name="Lipzen A."/>
            <person name="Lutzoni F."/>
            <person name="Magnuson J."/>
            <person name="Mondo S."/>
            <person name="Nolan M."/>
            <person name="Ohm R."/>
            <person name="Pangilinan J."/>
            <person name="Park H.-J."/>
            <person name="Ramirez L."/>
            <person name="Alfaro M."/>
            <person name="Sun H."/>
            <person name="Tritt A."/>
            <person name="Yoshinaga Y."/>
            <person name="Zwiers L.-H."/>
            <person name="Turgeon B.G."/>
            <person name="Goodwin S.B."/>
            <person name="Spatafora J.W."/>
            <person name="Crous P.W."/>
            <person name="Grigoriev I.V."/>
        </authorList>
    </citation>
    <scope>NUCLEOTIDE SEQUENCE</scope>
    <source>
        <strain evidence="3">CBS 342.82</strain>
    </source>
</reference>
<accession>A0A6J3M301</accession>
<keyword evidence="2" id="KW-1185">Reference proteome</keyword>
<name>A0A6J3M301_9PEZI</name>
<dbReference type="InterPro" id="IPR014752">
    <property type="entry name" value="Arrestin-like_C"/>
</dbReference>
<dbReference type="AlphaFoldDB" id="A0A6J3M301"/>
<sequence length="400" mass="44572">MAANVRVSGPPNGHFLVGYPGIAATFPRVEGRVEIRPGVGVTAPVNISLVTVLLQRRESIHPAADSMLRVRPSAVRQEITDTVGKEMLLFRCPPGKEAESVLCMDLPFVIFIPYGRGGEEIARRVPPASLQLEKRTAETYYEIVVTVQQGHQDQRKHTFPIPITRYDMLSTFGMYNRPESAECTTDNIVTLGISLPRWSYGPLDPVSVYIKISPNNDWLSRARRVTINSITVAIEEEIVYNHEGDEPQRKTKTLAKQTQTVNVRMPEAGYMTNLGLVFPARELRDSEGILPRSRNGFPMYRISSFTTTCTLYKIEYFLTVRANLKSARDIVLRQPIVVCPFDHASCKEEMEGIEIAAKDRRTNPDNPMLPAASIIKANDPAGLRALGVAVVGGQRKLLIE</sequence>
<evidence type="ECO:0000313" key="3">
    <source>
        <dbReference type="RefSeq" id="XP_033458920.1"/>
    </source>
</evidence>
<reference evidence="3" key="3">
    <citation type="submission" date="2025-08" db="UniProtKB">
        <authorList>
            <consortium name="RefSeq"/>
        </authorList>
    </citation>
    <scope>IDENTIFICATION</scope>
    <source>
        <strain evidence="3">CBS 342.82</strain>
    </source>
</reference>
<organism evidence="3">
    <name type="scientific">Dissoconium aciculare CBS 342.82</name>
    <dbReference type="NCBI Taxonomy" id="1314786"/>
    <lineage>
        <taxon>Eukaryota</taxon>
        <taxon>Fungi</taxon>
        <taxon>Dikarya</taxon>
        <taxon>Ascomycota</taxon>
        <taxon>Pezizomycotina</taxon>
        <taxon>Dothideomycetes</taxon>
        <taxon>Dothideomycetidae</taxon>
        <taxon>Mycosphaerellales</taxon>
        <taxon>Dissoconiaceae</taxon>
        <taxon>Dissoconium</taxon>
    </lineage>
</organism>
<feature type="domain" description="Arrestin C-terminal-like" evidence="1">
    <location>
        <begin position="185"/>
        <end position="341"/>
    </location>
</feature>
<proteinExistence type="predicted"/>
<dbReference type="InterPro" id="IPR053060">
    <property type="entry name" value="Cytokinesis_Signaling_Reg"/>
</dbReference>
<dbReference type="Proteomes" id="UP000504637">
    <property type="component" value="Unplaced"/>
</dbReference>
<reference evidence="3" key="2">
    <citation type="submission" date="2020-04" db="EMBL/GenBank/DDBJ databases">
        <authorList>
            <consortium name="NCBI Genome Project"/>
        </authorList>
    </citation>
    <scope>NUCLEOTIDE SEQUENCE</scope>
    <source>
        <strain evidence="3">CBS 342.82</strain>
    </source>
</reference>
<dbReference type="InterPro" id="IPR011022">
    <property type="entry name" value="Arrestin_C-like"/>
</dbReference>
<dbReference type="SMART" id="SM01017">
    <property type="entry name" value="Arrestin_C"/>
    <property type="match status" value="1"/>
</dbReference>
<evidence type="ECO:0000313" key="2">
    <source>
        <dbReference type="Proteomes" id="UP000504637"/>
    </source>
</evidence>
<gene>
    <name evidence="3" type="ORF">K489DRAFT_322236</name>
</gene>
<dbReference type="Gene3D" id="2.60.40.640">
    <property type="match status" value="1"/>
</dbReference>
<dbReference type="Pfam" id="PF02752">
    <property type="entry name" value="Arrestin_C"/>
    <property type="match status" value="1"/>
</dbReference>
<dbReference type="GO" id="GO:0000917">
    <property type="term" value="P:division septum assembly"/>
    <property type="evidence" value="ECO:0007669"/>
    <property type="project" value="TreeGrafter"/>
</dbReference>
<evidence type="ECO:0000259" key="1">
    <source>
        <dbReference type="SMART" id="SM01017"/>
    </source>
</evidence>
<dbReference type="PANTHER" id="PTHR36419:SF1">
    <property type="entry name" value="RHO1 GEF LOCALIZING PROTEIN 1"/>
    <property type="match status" value="1"/>
</dbReference>
<protein>
    <recommendedName>
        <fullName evidence="1">Arrestin C-terminal-like domain-containing protein</fullName>
    </recommendedName>
</protein>
<dbReference type="GO" id="GO:0000935">
    <property type="term" value="C:division septum"/>
    <property type="evidence" value="ECO:0007669"/>
    <property type="project" value="TreeGrafter"/>
</dbReference>
<dbReference type="GeneID" id="54359409"/>
<dbReference type="RefSeq" id="XP_033458920.1">
    <property type="nucleotide sequence ID" value="XM_033601609.1"/>
</dbReference>